<dbReference type="InterPro" id="IPR020476">
    <property type="entry name" value="Nudix_hydrolase"/>
</dbReference>
<evidence type="ECO:0000256" key="2">
    <source>
        <dbReference type="ARBA" id="ARBA00022801"/>
    </source>
</evidence>
<comment type="caution">
    <text evidence="5">The sequence shown here is derived from an EMBL/GenBank/DDBJ whole genome shotgun (WGS) entry which is preliminary data.</text>
</comment>
<dbReference type="InterPro" id="IPR015797">
    <property type="entry name" value="NUDIX_hydrolase-like_dom_sf"/>
</dbReference>
<dbReference type="OrthoDB" id="9761969at2"/>
<dbReference type="CDD" id="cd04673">
    <property type="entry name" value="NUDIX_ADPRase"/>
    <property type="match status" value="1"/>
</dbReference>
<dbReference type="AlphaFoldDB" id="A0A411YZ61"/>
<accession>A0A411YZ61</accession>
<dbReference type="Gene3D" id="3.90.79.10">
    <property type="entry name" value="Nucleoside Triphosphate Pyrophosphohydrolase"/>
    <property type="match status" value="1"/>
</dbReference>
<dbReference type="InterPro" id="IPR020084">
    <property type="entry name" value="NUDIX_hydrolase_CS"/>
</dbReference>
<keyword evidence="2 3" id="KW-0378">Hydrolase</keyword>
<comment type="similarity">
    <text evidence="3">Belongs to the Nudix hydrolase family.</text>
</comment>
<dbReference type="PRINTS" id="PR00502">
    <property type="entry name" value="NUDIXFAMILY"/>
</dbReference>
<evidence type="ECO:0000313" key="5">
    <source>
        <dbReference type="EMBL" id="RGP36100.1"/>
    </source>
</evidence>
<protein>
    <submittedName>
        <fullName evidence="5">NUDIX domain-containing protein</fullName>
    </submittedName>
</protein>
<dbReference type="PANTHER" id="PTHR43736">
    <property type="entry name" value="ADP-RIBOSE PYROPHOSPHATASE"/>
    <property type="match status" value="1"/>
</dbReference>
<reference evidence="5 6" key="1">
    <citation type="submission" date="2018-08" db="EMBL/GenBank/DDBJ databases">
        <title>Flavobacterium tibetense sp. nov., isolated from a wetland YonghuCo on Tibetan Plateau.</title>
        <authorList>
            <person name="Phurbu D."/>
            <person name="Lu H."/>
            <person name="Xing P."/>
        </authorList>
    </citation>
    <scope>NUCLEOTIDE SEQUENCE [LARGE SCALE GENOMIC DNA]</scope>
    <source>
        <strain evidence="5 6">DJC</strain>
    </source>
</reference>
<evidence type="ECO:0000259" key="4">
    <source>
        <dbReference type="PROSITE" id="PS51462"/>
    </source>
</evidence>
<feature type="domain" description="Nudix hydrolase" evidence="4">
    <location>
        <begin position="11"/>
        <end position="142"/>
    </location>
</feature>
<dbReference type="InterPro" id="IPR000086">
    <property type="entry name" value="NUDIX_hydrolase_dom"/>
</dbReference>
<dbReference type="SUPFAM" id="SSF55811">
    <property type="entry name" value="Nudix"/>
    <property type="match status" value="1"/>
</dbReference>
<dbReference type="GO" id="GO:0016787">
    <property type="term" value="F:hydrolase activity"/>
    <property type="evidence" value="ECO:0007669"/>
    <property type="project" value="UniProtKB-KW"/>
</dbReference>
<dbReference type="PANTHER" id="PTHR43736:SF1">
    <property type="entry name" value="DIHYDRONEOPTERIN TRIPHOSPHATE DIPHOSPHATASE"/>
    <property type="match status" value="1"/>
</dbReference>
<comment type="cofactor">
    <cofactor evidence="1">
        <name>Mg(2+)</name>
        <dbReference type="ChEBI" id="CHEBI:18420"/>
    </cofactor>
</comment>
<dbReference type="Pfam" id="PF00293">
    <property type="entry name" value="NUDIX"/>
    <property type="match status" value="1"/>
</dbReference>
<dbReference type="PROSITE" id="PS51462">
    <property type="entry name" value="NUDIX"/>
    <property type="match status" value="1"/>
</dbReference>
<evidence type="ECO:0000256" key="1">
    <source>
        <dbReference type="ARBA" id="ARBA00001946"/>
    </source>
</evidence>
<dbReference type="Proteomes" id="UP000284547">
    <property type="component" value="Unassembled WGS sequence"/>
</dbReference>
<name>A0A411YZ61_9RHOB</name>
<sequence>MQPPLPLTPPRPIPAVLAVVLRAGQVLLVQRANPPDAGLWGFPGGKVDFGESLLAAAERELWEETGVRAVADRAFAAVDAYDHGADGRLRQHFVLVAVLCHWQAGEPEAADDALDARWVALNAMEQTVVLSRDVAEVARQAAGLV</sequence>
<proteinExistence type="inferred from homology"/>
<evidence type="ECO:0000256" key="3">
    <source>
        <dbReference type="RuleBase" id="RU003476"/>
    </source>
</evidence>
<keyword evidence="6" id="KW-1185">Reference proteome</keyword>
<evidence type="ECO:0000313" key="6">
    <source>
        <dbReference type="Proteomes" id="UP000284547"/>
    </source>
</evidence>
<gene>
    <name evidence="5" type="ORF">D1012_16980</name>
</gene>
<dbReference type="EMBL" id="QWEY01000010">
    <property type="protein sequence ID" value="RGP36100.1"/>
    <property type="molecule type" value="Genomic_DNA"/>
</dbReference>
<organism evidence="5 6">
    <name type="scientific">Pseudotabrizicola alkalilacus</name>
    <dbReference type="NCBI Taxonomy" id="2305252"/>
    <lineage>
        <taxon>Bacteria</taxon>
        <taxon>Pseudomonadati</taxon>
        <taxon>Pseudomonadota</taxon>
        <taxon>Alphaproteobacteria</taxon>
        <taxon>Rhodobacterales</taxon>
        <taxon>Paracoccaceae</taxon>
        <taxon>Pseudotabrizicola</taxon>
    </lineage>
</organism>
<dbReference type="PROSITE" id="PS00893">
    <property type="entry name" value="NUDIX_BOX"/>
    <property type="match status" value="1"/>
</dbReference>
<dbReference type="RefSeq" id="WP_118155038.1">
    <property type="nucleotide sequence ID" value="NZ_QWEY01000010.1"/>
</dbReference>